<comment type="caution">
    <text evidence="1">The sequence shown here is derived from an EMBL/GenBank/DDBJ whole genome shotgun (WGS) entry which is preliminary data.</text>
</comment>
<name>A0A2T4LU25_9STAP</name>
<reference evidence="1 2" key="1">
    <citation type="journal article" date="2016" name="Front. Microbiol.">
        <title>Comprehensive Phylogenetic Analysis of Bovine Non-aureus Staphylococci Species Based on Whole-Genome Sequencing.</title>
        <authorList>
            <person name="Naushad S."/>
            <person name="Barkema H.W."/>
            <person name="Luby C."/>
            <person name="Condas L.A."/>
            <person name="Nobrega D.B."/>
            <person name="Carson D.A."/>
            <person name="De Buck J."/>
        </authorList>
    </citation>
    <scope>NUCLEOTIDE SEQUENCE [LARGE SCALE GENOMIC DNA]</scope>
    <source>
        <strain evidence="1 2">SNUC 3829</strain>
    </source>
</reference>
<protein>
    <recommendedName>
        <fullName evidence="3">DUF1146 domain-containing protein</fullName>
    </recommendedName>
</protein>
<proteinExistence type="predicted"/>
<dbReference type="Proteomes" id="UP000241208">
    <property type="component" value="Unassembled WGS sequence"/>
</dbReference>
<dbReference type="AlphaFoldDB" id="A0A2T4LU25"/>
<sequence length="68" mass="8141">MMILIWILLIITLIGLTKWYVTYLMNQHKYSATKLIITISCAIQLIFIYGLVKELIRYLTQILNVFYR</sequence>
<gene>
    <name evidence="1" type="ORF">BUY34_03910</name>
</gene>
<dbReference type="EMBL" id="PYZR01000028">
    <property type="protein sequence ID" value="PTF66843.1"/>
    <property type="molecule type" value="Genomic_DNA"/>
</dbReference>
<accession>A0A2T4LU25</accession>
<organism evidence="1 2">
    <name type="scientific">Staphylococcus cohnii</name>
    <dbReference type="NCBI Taxonomy" id="29382"/>
    <lineage>
        <taxon>Bacteria</taxon>
        <taxon>Bacillati</taxon>
        <taxon>Bacillota</taxon>
        <taxon>Bacilli</taxon>
        <taxon>Bacillales</taxon>
        <taxon>Staphylococcaceae</taxon>
        <taxon>Staphylococcus</taxon>
        <taxon>Staphylococcus cohnii species complex</taxon>
    </lineage>
</organism>
<evidence type="ECO:0008006" key="3">
    <source>
        <dbReference type="Google" id="ProtNLM"/>
    </source>
</evidence>
<evidence type="ECO:0000313" key="1">
    <source>
        <dbReference type="EMBL" id="PTF66843.1"/>
    </source>
</evidence>
<evidence type="ECO:0000313" key="2">
    <source>
        <dbReference type="Proteomes" id="UP000241208"/>
    </source>
</evidence>
<dbReference type="STRING" id="29382.BZ166_01975"/>